<evidence type="ECO:0000256" key="9">
    <source>
        <dbReference type="SAM" id="Phobius"/>
    </source>
</evidence>
<feature type="transmembrane region" description="Helical" evidence="9">
    <location>
        <begin position="25"/>
        <end position="41"/>
    </location>
</feature>
<evidence type="ECO:0000256" key="3">
    <source>
        <dbReference type="ARBA" id="ARBA00022630"/>
    </source>
</evidence>
<keyword evidence="11" id="KW-1185">Reference proteome</keyword>
<organism evidence="10 11">
    <name type="scientific">Alicyclobacillus cycloheptanicus</name>
    <dbReference type="NCBI Taxonomy" id="1457"/>
    <lineage>
        <taxon>Bacteria</taxon>
        <taxon>Bacillati</taxon>
        <taxon>Bacillota</taxon>
        <taxon>Bacilli</taxon>
        <taxon>Bacillales</taxon>
        <taxon>Alicyclobacillaceae</taxon>
        <taxon>Alicyclobacillus</taxon>
    </lineage>
</organism>
<evidence type="ECO:0000313" key="11">
    <source>
        <dbReference type="Proteomes" id="UP001232973"/>
    </source>
</evidence>
<evidence type="ECO:0000256" key="5">
    <source>
        <dbReference type="ARBA" id="ARBA00022692"/>
    </source>
</evidence>
<dbReference type="Pfam" id="PF03116">
    <property type="entry name" value="NQR2_RnfD_RnfE"/>
    <property type="match status" value="2"/>
</dbReference>
<keyword evidence="8 9" id="KW-0472">Membrane</keyword>
<dbReference type="RefSeq" id="WP_274454533.1">
    <property type="nucleotide sequence ID" value="NZ_CP067097.1"/>
</dbReference>
<evidence type="ECO:0000313" key="10">
    <source>
        <dbReference type="EMBL" id="MDQ0189598.1"/>
    </source>
</evidence>
<keyword evidence="5 9" id="KW-0812">Transmembrane</keyword>
<protein>
    <submittedName>
        <fullName evidence="10">Na+-translocating ferredoxin:NAD+ oxidoreductase RnfD subunit</fullName>
    </submittedName>
</protein>
<feature type="transmembrane region" description="Helical" evidence="9">
    <location>
        <begin position="47"/>
        <end position="68"/>
    </location>
</feature>
<keyword evidence="2" id="KW-0597">Phosphoprotein</keyword>
<keyword evidence="1" id="KW-0813">Transport</keyword>
<dbReference type="Proteomes" id="UP001232973">
    <property type="component" value="Unassembled WGS sequence"/>
</dbReference>
<keyword evidence="4" id="KW-0288">FMN</keyword>
<evidence type="ECO:0000256" key="4">
    <source>
        <dbReference type="ARBA" id="ARBA00022643"/>
    </source>
</evidence>
<dbReference type="PANTHER" id="PTHR30578">
    <property type="entry name" value="ELECTRON TRANSPORT COMPLEX PROTEIN RNFD"/>
    <property type="match status" value="1"/>
</dbReference>
<accession>A0ABT9XH39</accession>
<dbReference type="EMBL" id="JAUSTP010000009">
    <property type="protein sequence ID" value="MDQ0189598.1"/>
    <property type="molecule type" value="Genomic_DNA"/>
</dbReference>
<evidence type="ECO:0000256" key="2">
    <source>
        <dbReference type="ARBA" id="ARBA00022553"/>
    </source>
</evidence>
<keyword evidence="7 9" id="KW-1133">Transmembrane helix</keyword>
<feature type="transmembrane region" description="Helical" evidence="9">
    <location>
        <begin position="170"/>
        <end position="190"/>
    </location>
</feature>
<dbReference type="PANTHER" id="PTHR30578:SF0">
    <property type="entry name" value="ION-TRANSLOCATING OXIDOREDUCTASE COMPLEX SUBUNIT D"/>
    <property type="match status" value="1"/>
</dbReference>
<name>A0ABT9XH39_9BACL</name>
<feature type="transmembrane region" description="Helical" evidence="9">
    <location>
        <begin position="145"/>
        <end position="164"/>
    </location>
</feature>
<proteinExistence type="predicted"/>
<sequence length="290" mass="31236">MGKHHRPLNHPPQGRVRRFLSTPKGYVLATLLALMVIGAVYKPDRPGVIHVGAALATALVVDLVVSVVRRHQRWLSDGGAVTGIIVGLILSPSAHVSVVVLTTAVAVLSKHVLKSGRKPIFNPAAVGLLVATFAFSVGQSWWGDLADLPVWCVVLLLAAGYLVVHRVNKFPQVLSFLGTYFVLLTITGYLQWGHAAYSPGDALRTPLISCALFMAFFMLTDPPTSPAKYGDQVWFGVIAAVIGTGVYLLFGGLTYLLIGLLAANGWKAWRGRRTSKPKRVNEPMQAAQIS</sequence>
<dbReference type="InterPro" id="IPR004338">
    <property type="entry name" value="NqrB/RnfD"/>
</dbReference>
<evidence type="ECO:0000256" key="7">
    <source>
        <dbReference type="ARBA" id="ARBA00022989"/>
    </source>
</evidence>
<keyword evidence="3" id="KW-0285">Flavoprotein</keyword>
<feature type="transmembrane region" description="Helical" evidence="9">
    <location>
        <begin position="232"/>
        <end position="263"/>
    </location>
</feature>
<gene>
    <name evidence="10" type="ORF">J2S03_001443</name>
</gene>
<comment type="caution">
    <text evidence="10">The sequence shown here is derived from an EMBL/GenBank/DDBJ whole genome shotgun (WGS) entry which is preliminary data.</text>
</comment>
<evidence type="ECO:0000256" key="6">
    <source>
        <dbReference type="ARBA" id="ARBA00022967"/>
    </source>
</evidence>
<evidence type="ECO:0000256" key="1">
    <source>
        <dbReference type="ARBA" id="ARBA00022448"/>
    </source>
</evidence>
<keyword evidence="6" id="KW-1278">Translocase</keyword>
<feature type="transmembrane region" description="Helical" evidence="9">
    <location>
        <begin position="120"/>
        <end position="138"/>
    </location>
</feature>
<evidence type="ECO:0000256" key="8">
    <source>
        <dbReference type="ARBA" id="ARBA00023136"/>
    </source>
</evidence>
<reference evidence="10 11" key="1">
    <citation type="submission" date="2023-07" db="EMBL/GenBank/DDBJ databases">
        <title>Genomic Encyclopedia of Type Strains, Phase IV (KMG-IV): sequencing the most valuable type-strain genomes for metagenomic binning, comparative biology and taxonomic classification.</title>
        <authorList>
            <person name="Goeker M."/>
        </authorList>
    </citation>
    <scope>NUCLEOTIDE SEQUENCE [LARGE SCALE GENOMIC DNA]</scope>
    <source>
        <strain evidence="10 11">DSM 4006</strain>
    </source>
</reference>